<feature type="region of interest" description="Disordered" evidence="1">
    <location>
        <begin position="1"/>
        <end position="32"/>
    </location>
</feature>
<evidence type="ECO:0000313" key="3">
    <source>
        <dbReference type="Proteomes" id="UP000239415"/>
    </source>
</evidence>
<dbReference type="EMBL" id="PVMZ01000016">
    <property type="protein sequence ID" value="PRX17287.1"/>
    <property type="molecule type" value="Genomic_DNA"/>
</dbReference>
<feature type="compositionally biased region" description="Pro residues" evidence="1">
    <location>
        <begin position="1"/>
        <end position="10"/>
    </location>
</feature>
<evidence type="ECO:0000313" key="2">
    <source>
        <dbReference type="EMBL" id="PRX17287.1"/>
    </source>
</evidence>
<sequence>MPDGPQPDAGPQPVAVAAGPPPAVPAVRPEPVDLDALTDRVARRLAHRDRLDRERRGR</sequence>
<name>A0A2T0K3M9_9ACTN</name>
<organism evidence="2 3">
    <name type="scientific">Actinoplanes italicus</name>
    <dbReference type="NCBI Taxonomy" id="113567"/>
    <lineage>
        <taxon>Bacteria</taxon>
        <taxon>Bacillati</taxon>
        <taxon>Actinomycetota</taxon>
        <taxon>Actinomycetes</taxon>
        <taxon>Micromonosporales</taxon>
        <taxon>Micromonosporaceae</taxon>
        <taxon>Actinoplanes</taxon>
    </lineage>
</organism>
<comment type="caution">
    <text evidence="2">The sequence shown here is derived from an EMBL/GenBank/DDBJ whole genome shotgun (WGS) entry which is preliminary data.</text>
</comment>
<keyword evidence="3" id="KW-1185">Reference proteome</keyword>
<evidence type="ECO:0000256" key="1">
    <source>
        <dbReference type="SAM" id="MobiDB-lite"/>
    </source>
</evidence>
<accession>A0A2T0K3M9</accession>
<gene>
    <name evidence="2" type="ORF">CLV67_11663</name>
</gene>
<protein>
    <submittedName>
        <fullName evidence="2">Uncharacterized protein</fullName>
    </submittedName>
</protein>
<dbReference type="Proteomes" id="UP000239415">
    <property type="component" value="Unassembled WGS sequence"/>
</dbReference>
<dbReference type="AlphaFoldDB" id="A0A2T0K3M9"/>
<reference evidence="2 3" key="1">
    <citation type="submission" date="2018-03" db="EMBL/GenBank/DDBJ databases">
        <title>Genomic Encyclopedia of Archaeal and Bacterial Type Strains, Phase II (KMG-II): from individual species to whole genera.</title>
        <authorList>
            <person name="Goeker M."/>
        </authorList>
    </citation>
    <scope>NUCLEOTIDE SEQUENCE [LARGE SCALE GENOMIC DNA]</scope>
    <source>
        <strain evidence="2 3">DSM 43146</strain>
    </source>
</reference>
<proteinExistence type="predicted"/>